<feature type="compositionally biased region" description="Basic and acidic residues" evidence="1">
    <location>
        <begin position="157"/>
        <end position="172"/>
    </location>
</feature>
<accession>A0ABQ9G613</accession>
<protein>
    <submittedName>
        <fullName evidence="3">Uncharacterized protein</fullName>
    </submittedName>
</protein>
<feature type="compositionally biased region" description="Low complexity" evidence="1">
    <location>
        <begin position="423"/>
        <end position="433"/>
    </location>
</feature>
<feature type="chain" id="PRO_5045160893" evidence="2">
    <location>
        <begin position="20"/>
        <end position="583"/>
    </location>
</feature>
<dbReference type="EMBL" id="JARBHB010000015">
    <property type="protein sequence ID" value="KAJ8867512.1"/>
    <property type="molecule type" value="Genomic_DNA"/>
</dbReference>
<feature type="region of interest" description="Disordered" evidence="1">
    <location>
        <begin position="157"/>
        <end position="180"/>
    </location>
</feature>
<evidence type="ECO:0000313" key="3">
    <source>
        <dbReference type="EMBL" id="KAJ8867512.1"/>
    </source>
</evidence>
<evidence type="ECO:0000256" key="1">
    <source>
        <dbReference type="SAM" id="MobiDB-lite"/>
    </source>
</evidence>
<reference evidence="3 4" key="1">
    <citation type="submission" date="2023-02" db="EMBL/GenBank/DDBJ databases">
        <title>LHISI_Scaffold_Assembly.</title>
        <authorList>
            <person name="Stuart O.P."/>
            <person name="Cleave R."/>
            <person name="Magrath M.J.L."/>
            <person name="Mikheyev A.S."/>
        </authorList>
    </citation>
    <scope>NUCLEOTIDE SEQUENCE [LARGE SCALE GENOMIC DNA]</scope>
    <source>
        <strain evidence="3">Daus_M_001</strain>
        <tissue evidence="3">Leg muscle</tissue>
    </source>
</reference>
<dbReference type="Proteomes" id="UP001159363">
    <property type="component" value="Chromosome 14"/>
</dbReference>
<keyword evidence="4" id="KW-1185">Reference proteome</keyword>
<gene>
    <name evidence="3" type="ORF">PR048_031314</name>
</gene>
<organism evidence="3 4">
    <name type="scientific">Dryococelus australis</name>
    <dbReference type="NCBI Taxonomy" id="614101"/>
    <lineage>
        <taxon>Eukaryota</taxon>
        <taxon>Metazoa</taxon>
        <taxon>Ecdysozoa</taxon>
        <taxon>Arthropoda</taxon>
        <taxon>Hexapoda</taxon>
        <taxon>Insecta</taxon>
        <taxon>Pterygota</taxon>
        <taxon>Neoptera</taxon>
        <taxon>Polyneoptera</taxon>
        <taxon>Phasmatodea</taxon>
        <taxon>Verophasmatodea</taxon>
        <taxon>Anareolatae</taxon>
        <taxon>Phasmatidae</taxon>
        <taxon>Eurycanthinae</taxon>
        <taxon>Dryococelus</taxon>
    </lineage>
</organism>
<comment type="caution">
    <text evidence="3">The sequence shown here is derived from an EMBL/GenBank/DDBJ whole genome shotgun (WGS) entry which is preliminary data.</text>
</comment>
<evidence type="ECO:0000313" key="4">
    <source>
        <dbReference type="Proteomes" id="UP001159363"/>
    </source>
</evidence>
<proteinExistence type="predicted"/>
<name>A0ABQ9G613_9NEOP</name>
<keyword evidence="2" id="KW-0732">Signal</keyword>
<feature type="signal peptide" evidence="2">
    <location>
        <begin position="1"/>
        <end position="19"/>
    </location>
</feature>
<feature type="region of interest" description="Disordered" evidence="1">
    <location>
        <begin position="398"/>
        <end position="447"/>
    </location>
</feature>
<sequence length="583" mass="65170">MSLPYTLWLLSFSWSMLYSQTTVTGAKVESAPITLYWAQRFPLCPQHVHSMDIRAVTNSARCRAWPCPVSALKERAQVPRRLARTWQLPSLNVLPTEPVYVAPRGKLRTRPAINLCSEQATVAPCGVNFSSRSKQSQGIVNIELTLVAEMVRLSERPRRGPKEVAPPKDRRLPTTVTCLSPTNKTRSITAMHGRNPPPPPRLSSVAAGRVLRSTVTELGFVHPRNGPRLLHDRYLHNLLLLLTNSRVRQHGNGMELRVQGQEARERYGRQLHARLVSHRSYAQGVQCFRRDAVLYKLDLDVDMEWRRNARGRLGETGDPRENPPTSGIVRARFPRAKTREWPRRELNPRCSLGLASDARGTWDGAATTSQPLCLGDTLPAEEEGDETRRGWYTRCGAQPSCSGGASETPELRNTGPWSRLRRPAQPLPRASPQTTPPRQSRVNITPVGAPEGYQKCSRYCKQPSNAEIRSKRTGNRGRIAEVENRRTGLVNIGSPDLLQWEYLIKVDAHLQAMEQASPLCPLKSHFGIPDFSLFSTQNVAVSPDLLKRCTFSPVLYCYVLQLAPAQLSGAVGGDPPRPPLYLE</sequence>
<evidence type="ECO:0000256" key="2">
    <source>
        <dbReference type="SAM" id="SignalP"/>
    </source>
</evidence>